<feature type="active site" description="Charge relay system" evidence="6">
    <location>
        <position position="304"/>
    </location>
</feature>
<evidence type="ECO:0000256" key="6">
    <source>
        <dbReference type="PROSITE-ProRule" id="PRU01240"/>
    </source>
</evidence>
<feature type="compositionally biased region" description="Pro residues" evidence="7">
    <location>
        <begin position="21"/>
        <end position="43"/>
    </location>
</feature>
<dbReference type="Gene3D" id="2.40.128.130">
    <property type="entry name" value="Autotransporter beta-domain"/>
    <property type="match status" value="1"/>
</dbReference>
<dbReference type="EMBL" id="VOHK01000001">
    <property type="protein sequence ID" value="TWT23855.1"/>
    <property type="molecule type" value="Genomic_DNA"/>
</dbReference>
<proteinExistence type="inferred from homology"/>
<dbReference type="InterPro" id="IPR000209">
    <property type="entry name" value="Peptidase_S8/S53_dom"/>
</dbReference>
<dbReference type="InterPro" id="IPR015500">
    <property type="entry name" value="Peptidase_S8_subtilisin-rel"/>
</dbReference>
<feature type="region of interest" description="Disordered" evidence="7">
    <location>
        <begin position="12"/>
        <end position="46"/>
    </location>
</feature>
<name>A0A5C5UEM3_9GAMM</name>
<evidence type="ECO:0000256" key="5">
    <source>
        <dbReference type="ARBA" id="ARBA00022825"/>
    </source>
</evidence>
<dbReference type="Pfam" id="PF00082">
    <property type="entry name" value="Peptidase_S8"/>
    <property type="match status" value="1"/>
</dbReference>
<keyword evidence="5 6" id="KW-0720">Serine protease</keyword>
<keyword evidence="10" id="KW-1185">Reference proteome</keyword>
<dbReference type="PROSITE" id="PS51892">
    <property type="entry name" value="SUBTILASE"/>
    <property type="match status" value="1"/>
</dbReference>
<evidence type="ECO:0000313" key="10">
    <source>
        <dbReference type="Proteomes" id="UP000319980"/>
    </source>
</evidence>
<dbReference type="PANTHER" id="PTHR43806">
    <property type="entry name" value="PEPTIDASE S8"/>
    <property type="match status" value="1"/>
</dbReference>
<dbReference type="CDD" id="cd04848">
    <property type="entry name" value="Peptidases_S8_Autotransporter_serine_protease_like"/>
    <property type="match status" value="1"/>
</dbReference>
<dbReference type="PROSITE" id="PS51208">
    <property type="entry name" value="AUTOTRANSPORTER"/>
    <property type="match status" value="1"/>
</dbReference>
<organism evidence="9 10">
    <name type="scientific">Luteimonas marina</name>
    <dbReference type="NCBI Taxonomy" id="488485"/>
    <lineage>
        <taxon>Bacteria</taxon>
        <taxon>Pseudomonadati</taxon>
        <taxon>Pseudomonadota</taxon>
        <taxon>Gammaproteobacteria</taxon>
        <taxon>Lysobacterales</taxon>
        <taxon>Lysobacteraceae</taxon>
        <taxon>Luteimonas</taxon>
    </lineage>
</organism>
<comment type="caution">
    <text evidence="9">The sequence shown here is derived from an EMBL/GenBank/DDBJ whole genome shotgun (WGS) entry which is preliminary data.</text>
</comment>
<dbReference type="GO" id="GO:0006508">
    <property type="term" value="P:proteolysis"/>
    <property type="evidence" value="ECO:0007669"/>
    <property type="project" value="UniProtKB-KW"/>
</dbReference>
<protein>
    <submittedName>
        <fullName evidence="9">S8 family serine peptidase</fullName>
    </submittedName>
</protein>
<evidence type="ECO:0000259" key="8">
    <source>
        <dbReference type="PROSITE" id="PS51208"/>
    </source>
</evidence>
<dbReference type="InterPro" id="IPR023827">
    <property type="entry name" value="Peptidase_S8_Asp-AS"/>
</dbReference>
<dbReference type="PROSITE" id="PS00138">
    <property type="entry name" value="SUBTILASE_SER"/>
    <property type="match status" value="1"/>
</dbReference>
<dbReference type="InterPro" id="IPR034061">
    <property type="entry name" value="Peptidases_S8_Autotransporter"/>
</dbReference>
<gene>
    <name evidence="9" type="ORF">FQY83_02565</name>
</gene>
<dbReference type="OrthoDB" id="5360469at2"/>
<dbReference type="PANTHER" id="PTHR43806:SF11">
    <property type="entry name" value="CEREVISIN-RELATED"/>
    <property type="match status" value="1"/>
</dbReference>
<sequence>MAALVAGLAACGGGGGGTRTDPPPQAPPPTPPPSPPVVEPPNPAFGDHIAWTGADAAHAAGLTGAGIRIGIIDSGVNRNHPALAGRVVSNLTYINPNTNNLSVDDVIGHGTAVAQVVAGRAFGQWPGGIAPGAEIVSARIISDTPPEDDGSGQGNELNGPLGVASIHQDLMNRGVRVMNNSWGGLYWTNPNVSAQVAAEYRPFIATHGGLVVFSAGNSGFDDPSDTAALPSQPGPGGTMPAADLERGWLAVAALDGDDPTRLAEYSNACGIAMHYCLVAPGTVVVTGTDNAPNAPDYWRWSGTSFAAPIVSGAAALVWEAFPYFDNDLVRQTLLGTATDLGDAGVDPVFGHGALDIAAAIRGPARFDWGDVRVAFDGITSVWSNDISGTGALIKEGTGTLVIDANTTNDGGIVVRGGTLRAERSVFGDVLVEEAGTYAIGTHVLGVNVQGNVDNAGRIEVIGHGSNRAVSSLVGDYLHRQGATLAFDLGQGLAVTGTATIEGGDLHVMRVKPTYTVASREVLIEAQEGLTGRFDQLTWASSLFLEGSLGYDSNLVWLDIIRLDVAATAKSLAGITASGLSAARRVERTFAGIDRALSEGRASIADEFVRIAGEFQGIGDEAVARAALDSLSGESHALAATLTFDAIDMGRRALSSRFGRFEGRDERIGVWKQALGHGGSSGFSGGGYRPDGWLLGRDQPLGTQSVAGFAFGETRADDRVGDNRDRSRDRQAHGMAYAGRLSGAAYVLGQFGFGRFDRIIERNVFAGDAARQGVSGLYSGDYSSLGVEVGSRRRLGGLHLTPYAGAEHTRLRQDGFAEWGGDGFGLQARAASMRRTQAIAGLRVERDWRGATFNAYGEWQQTLSADGFAVDASFTGIDSWSPLPVVDAARAGGLFGIGMEAWLGRNARLSFGFDQRFGPRGDERMGSMRYVFGF</sequence>
<dbReference type="PRINTS" id="PR00723">
    <property type="entry name" value="SUBTILISIN"/>
</dbReference>
<keyword evidence="2 6" id="KW-0645">Protease</keyword>
<dbReference type="PROSITE" id="PS00136">
    <property type="entry name" value="SUBTILASE_ASP"/>
    <property type="match status" value="1"/>
</dbReference>
<reference evidence="9 10" key="1">
    <citation type="journal article" date="2008" name="Int. J. Syst. Evol. Microbiol.">
        <title>Luteimonas marina sp. nov., isolated from seawater.</title>
        <authorList>
            <person name="Baik K.S."/>
            <person name="Park S.C."/>
            <person name="Kim M.S."/>
            <person name="Kim E.M."/>
            <person name="Park C."/>
            <person name="Chun J."/>
            <person name="Seong C.N."/>
        </authorList>
    </citation>
    <scope>NUCLEOTIDE SEQUENCE [LARGE SCALE GENOMIC DNA]</scope>
    <source>
        <strain evidence="9 10">FR1330</strain>
    </source>
</reference>
<accession>A0A5C5UEM3</accession>
<dbReference type="SUPFAM" id="SSF52743">
    <property type="entry name" value="Subtilisin-like"/>
    <property type="match status" value="1"/>
</dbReference>
<evidence type="ECO:0000256" key="3">
    <source>
        <dbReference type="ARBA" id="ARBA00022729"/>
    </source>
</evidence>
<dbReference type="Gene3D" id="3.40.50.200">
    <property type="entry name" value="Peptidase S8/S53 domain"/>
    <property type="match status" value="1"/>
</dbReference>
<dbReference type="SUPFAM" id="SSF103515">
    <property type="entry name" value="Autotransporter"/>
    <property type="match status" value="1"/>
</dbReference>
<evidence type="ECO:0000256" key="1">
    <source>
        <dbReference type="ARBA" id="ARBA00011073"/>
    </source>
</evidence>
<dbReference type="InterPro" id="IPR036852">
    <property type="entry name" value="Peptidase_S8/S53_dom_sf"/>
</dbReference>
<keyword evidence="4 6" id="KW-0378">Hydrolase</keyword>
<comment type="similarity">
    <text evidence="1 6">Belongs to the peptidase S8 family.</text>
</comment>
<feature type="active site" description="Charge relay system" evidence="6">
    <location>
        <position position="109"/>
    </location>
</feature>
<feature type="domain" description="Autotransporter" evidence="8">
    <location>
        <begin position="662"/>
        <end position="933"/>
    </location>
</feature>
<dbReference type="SMART" id="SM00869">
    <property type="entry name" value="Autotransporter"/>
    <property type="match status" value="1"/>
</dbReference>
<evidence type="ECO:0000313" key="9">
    <source>
        <dbReference type="EMBL" id="TWT23855.1"/>
    </source>
</evidence>
<dbReference type="InterPro" id="IPR036709">
    <property type="entry name" value="Autotransporte_beta_dom_sf"/>
</dbReference>
<evidence type="ECO:0000256" key="2">
    <source>
        <dbReference type="ARBA" id="ARBA00022670"/>
    </source>
</evidence>
<dbReference type="Proteomes" id="UP000319980">
    <property type="component" value="Unassembled WGS sequence"/>
</dbReference>
<dbReference type="AlphaFoldDB" id="A0A5C5UEM3"/>
<feature type="active site" description="Charge relay system" evidence="6">
    <location>
        <position position="73"/>
    </location>
</feature>
<evidence type="ECO:0000256" key="7">
    <source>
        <dbReference type="SAM" id="MobiDB-lite"/>
    </source>
</evidence>
<dbReference type="GO" id="GO:0004252">
    <property type="term" value="F:serine-type endopeptidase activity"/>
    <property type="evidence" value="ECO:0007669"/>
    <property type="project" value="UniProtKB-UniRule"/>
</dbReference>
<dbReference type="Pfam" id="PF03797">
    <property type="entry name" value="Autotransporter"/>
    <property type="match status" value="1"/>
</dbReference>
<dbReference type="InterPro" id="IPR023828">
    <property type="entry name" value="Peptidase_S8_Ser-AS"/>
</dbReference>
<evidence type="ECO:0000256" key="4">
    <source>
        <dbReference type="ARBA" id="ARBA00022801"/>
    </source>
</evidence>
<dbReference type="InterPro" id="IPR005546">
    <property type="entry name" value="Autotransporte_beta"/>
</dbReference>
<dbReference type="InterPro" id="IPR050131">
    <property type="entry name" value="Peptidase_S8_subtilisin-like"/>
</dbReference>
<keyword evidence="3" id="KW-0732">Signal</keyword>